<evidence type="ECO:0000256" key="6">
    <source>
        <dbReference type="ARBA" id="ARBA00022723"/>
    </source>
</evidence>
<evidence type="ECO:0000256" key="2">
    <source>
        <dbReference type="ARBA" id="ARBA00010480"/>
    </source>
</evidence>
<comment type="caution">
    <text evidence="10">The sequence shown here is derived from an EMBL/GenBank/DDBJ whole genome shotgun (WGS) entry which is preliminary data.</text>
</comment>
<dbReference type="SUPFAM" id="SSF53448">
    <property type="entry name" value="Nucleotide-diphospho-sugar transferases"/>
    <property type="match status" value="1"/>
</dbReference>
<accession>A0A4D9DEJ9</accession>
<evidence type="ECO:0000256" key="7">
    <source>
        <dbReference type="ARBA" id="ARBA00022842"/>
    </source>
</evidence>
<evidence type="ECO:0000256" key="3">
    <source>
        <dbReference type="ARBA" id="ARBA00012461"/>
    </source>
</evidence>
<evidence type="ECO:0000259" key="9">
    <source>
        <dbReference type="Pfam" id="PF00483"/>
    </source>
</evidence>
<dbReference type="CDD" id="cd02538">
    <property type="entry name" value="G1P_TT_short"/>
    <property type="match status" value="1"/>
</dbReference>
<dbReference type="InterPro" id="IPR005907">
    <property type="entry name" value="G1P_thy_trans_s"/>
</dbReference>
<evidence type="ECO:0000313" key="10">
    <source>
        <dbReference type="EMBL" id="TFJ94921.1"/>
    </source>
</evidence>
<dbReference type="EMBL" id="QXTE01021732">
    <property type="protein sequence ID" value="TFJ94921.1"/>
    <property type="molecule type" value="Genomic_DNA"/>
</dbReference>
<evidence type="ECO:0000256" key="5">
    <source>
        <dbReference type="ARBA" id="ARBA00022695"/>
    </source>
</evidence>
<keyword evidence="5" id="KW-0548">Nucleotidyltransferase</keyword>
<keyword evidence="6" id="KW-0479">Metal-binding</keyword>
<evidence type="ECO:0000256" key="1">
    <source>
        <dbReference type="ARBA" id="ARBA00001946"/>
    </source>
</evidence>
<reference evidence="10 11" key="1">
    <citation type="submission" date="2019-04" db="EMBL/GenBank/DDBJ databases">
        <title>Draft genome of the big-headed turtle Platysternon megacephalum.</title>
        <authorList>
            <person name="Gong S."/>
        </authorList>
    </citation>
    <scope>NUCLEOTIDE SEQUENCE [LARGE SCALE GENOMIC DNA]</scope>
    <source>
        <strain evidence="10">DO16091913</strain>
        <tissue evidence="10">Muscle</tissue>
    </source>
</reference>
<evidence type="ECO:0000256" key="4">
    <source>
        <dbReference type="ARBA" id="ARBA00022679"/>
    </source>
</evidence>
<gene>
    <name evidence="10" type="ORF">DR999_PMT23792</name>
</gene>
<keyword evidence="4" id="KW-0808">Transferase</keyword>
<dbReference type="PANTHER" id="PTHR43532">
    <property type="entry name" value="GLUCOSE-1-PHOSPHATE THYMIDYLYLTRANSFERASE"/>
    <property type="match status" value="1"/>
</dbReference>
<comment type="cofactor">
    <cofactor evidence="1">
        <name>Mg(2+)</name>
        <dbReference type="ChEBI" id="CHEBI:18420"/>
    </cofactor>
</comment>
<proteinExistence type="inferred from homology"/>
<dbReference type="EC" id="2.7.7.24" evidence="3"/>
<dbReference type="Pfam" id="PF00483">
    <property type="entry name" value="NTP_transferase"/>
    <property type="match status" value="1"/>
</dbReference>
<dbReference type="NCBIfam" id="TIGR01207">
    <property type="entry name" value="rmlA"/>
    <property type="match status" value="1"/>
</dbReference>
<protein>
    <recommendedName>
        <fullName evidence="3">glucose-1-phosphate thymidylyltransferase</fullName>
        <ecNumber evidence="3">2.7.7.24</ecNumber>
    </recommendedName>
</protein>
<evidence type="ECO:0000313" key="11">
    <source>
        <dbReference type="Proteomes" id="UP000297703"/>
    </source>
</evidence>
<dbReference type="OrthoDB" id="10250549at2759"/>
<reference evidence="10 11" key="2">
    <citation type="submission" date="2019-04" db="EMBL/GenBank/DDBJ databases">
        <title>The genome sequence of big-headed turtle.</title>
        <authorList>
            <person name="Gong S."/>
        </authorList>
    </citation>
    <scope>NUCLEOTIDE SEQUENCE [LARGE SCALE GENOMIC DNA]</scope>
    <source>
        <strain evidence="10">DO16091913</strain>
        <tissue evidence="10">Muscle</tissue>
    </source>
</reference>
<dbReference type="InterPro" id="IPR005835">
    <property type="entry name" value="NTP_transferase_dom"/>
</dbReference>
<name>A0A4D9DEJ9_9SAUR</name>
<dbReference type="GO" id="GO:0046872">
    <property type="term" value="F:metal ion binding"/>
    <property type="evidence" value="ECO:0007669"/>
    <property type="project" value="UniProtKB-KW"/>
</dbReference>
<keyword evidence="11" id="KW-1185">Reference proteome</keyword>
<dbReference type="PANTHER" id="PTHR43532:SF1">
    <property type="entry name" value="GLUCOSE-1-PHOSPHATE THYMIDYLYLTRANSFERASE 1"/>
    <property type="match status" value="1"/>
</dbReference>
<evidence type="ECO:0000256" key="8">
    <source>
        <dbReference type="ARBA" id="ARBA00049336"/>
    </source>
</evidence>
<dbReference type="Gene3D" id="3.90.550.10">
    <property type="entry name" value="Spore Coat Polysaccharide Biosynthesis Protein SpsA, Chain A"/>
    <property type="match status" value="1"/>
</dbReference>
<comment type="catalytic activity">
    <reaction evidence="8">
        <text>dTTP + alpha-D-glucose 1-phosphate + H(+) = dTDP-alpha-D-glucose + diphosphate</text>
        <dbReference type="Rhea" id="RHEA:15225"/>
        <dbReference type="ChEBI" id="CHEBI:15378"/>
        <dbReference type="ChEBI" id="CHEBI:33019"/>
        <dbReference type="ChEBI" id="CHEBI:37568"/>
        <dbReference type="ChEBI" id="CHEBI:57477"/>
        <dbReference type="ChEBI" id="CHEBI:58601"/>
        <dbReference type="EC" id="2.7.7.24"/>
    </reaction>
</comment>
<sequence length="295" mass="32411">MRGIVLAGGTGSRLFPLTKAISKQLMPVYDKPMIYYPLTALAQAGIREVLIITTPTDQHQFRQLLGDGAAWGMRLEYAVQPTPGGIAQAFMIGEDFIDGDSVGLALGDNLFYGFSFEEVAIDPTGGEAAHIFAVQVRDPSAYGVVEFDDAGQVHRIREKPEDPQSSFAVPGIYFFDPSVVEIAHRLRPSERGELEITAVNDHYLRRRALTVTCLPRGAAWFDTGTFTGLLDAGQFVHVVEARQGVKIGCIEETVWRQGWIDDAGLQRLAETQMSSGYGQYLAELLSEQTVRGGRR</sequence>
<feature type="domain" description="Nucleotidyl transferase" evidence="9">
    <location>
        <begin position="3"/>
        <end position="236"/>
    </location>
</feature>
<dbReference type="GO" id="GO:0008879">
    <property type="term" value="F:glucose-1-phosphate thymidylyltransferase activity"/>
    <property type="evidence" value="ECO:0007669"/>
    <property type="project" value="UniProtKB-EC"/>
</dbReference>
<keyword evidence="7" id="KW-0460">Magnesium</keyword>
<dbReference type="Proteomes" id="UP000297703">
    <property type="component" value="Unassembled WGS sequence"/>
</dbReference>
<organism evidence="10 11">
    <name type="scientific">Platysternon megacephalum</name>
    <name type="common">big-headed turtle</name>
    <dbReference type="NCBI Taxonomy" id="55544"/>
    <lineage>
        <taxon>Eukaryota</taxon>
        <taxon>Metazoa</taxon>
        <taxon>Chordata</taxon>
        <taxon>Craniata</taxon>
        <taxon>Vertebrata</taxon>
        <taxon>Euteleostomi</taxon>
        <taxon>Archelosauria</taxon>
        <taxon>Testudinata</taxon>
        <taxon>Testudines</taxon>
        <taxon>Cryptodira</taxon>
        <taxon>Durocryptodira</taxon>
        <taxon>Testudinoidea</taxon>
        <taxon>Platysternidae</taxon>
        <taxon>Platysternon</taxon>
    </lineage>
</organism>
<dbReference type="AlphaFoldDB" id="A0A4D9DEJ9"/>
<dbReference type="InterPro" id="IPR029044">
    <property type="entry name" value="Nucleotide-diphossugar_trans"/>
</dbReference>
<dbReference type="STRING" id="55544.A0A4D9DEJ9"/>
<comment type="similarity">
    <text evidence="2">Belongs to the glucose-1-phosphate thymidylyltransferase family.</text>
</comment>
<dbReference type="FunFam" id="3.90.550.10:FF:000023">
    <property type="entry name" value="Glucose-1-phosphate thymidylyltransferase"/>
    <property type="match status" value="1"/>
</dbReference>